<reference evidence="4" key="2">
    <citation type="submission" date="2021-04" db="EMBL/GenBank/DDBJ databases">
        <authorList>
            <person name="Gilroy R."/>
        </authorList>
    </citation>
    <scope>NUCLEOTIDE SEQUENCE</scope>
    <source>
        <strain evidence="4">ChiHecec2B26-446</strain>
    </source>
</reference>
<gene>
    <name evidence="4" type="ORF">H9894_00350</name>
</gene>
<dbReference type="EMBL" id="DXHV01000006">
    <property type="protein sequence ID" value="HIV99639.1"/>
    <property type="molecule type" value="Genomic_DNA"/>
</dbReference>
<evidence type="ECO:0000259" key="3">
    <source>
        <dbReference type="SMART" id="SM00382"/>
    </source>
</evidence>
<evidence type="ECO:0000256" key="2">
    <source>
        <dbReference type="SAM" id="Phobius"/>
    </source>
</evidence>
<evidence type="ECO:0000313" key="5">
    <source>
        <dbReference type="Proteomes" id="UP000886752"/>
    </source>
</evidence>
<feature type="region of interest" description="Disordered" evidence="1">
    <location>
        <begin position="728"/>
        <end position="780"/>
    </location>
</feature>
<feature type="compositionally biased region" description="Basic and acidic residues" evidence="1">
    <location>
        <begin position="830"/>
        <end position="840"/>
    </location>
</feature>
<dbReference type="InterPro" id="IPR051162">
    <property type="entry name" value="T4SS_component"/>
</dbReference>
<dbReference type="InterPro" id="IPR003593">
    <property type="entry name" value="AAA+_ATPase"/>
</dbReference>
<dbReference type="SUPFAM" id="SSF52540">
    <property type="entry name" value="P-loop containing nucleoside triphosphate hydrolases"/>
    <property type="match status" value="1"/>
</dbReference>
<dbReference type="InterPro" id="IPR032689">
    <property type="entry name" value="TraG-D_C"/>
</dbReference>
<dbReference type="Proteomes" id="UP000886752">
    <property type="component" value="Unassembled WGS sequence"/>
</dbReference>
<proteinExistence type="predicted"/>
<dbReference type="SMART" id="SM00382">
    <property type="entry name" value="AAA"/>
    <property type="match status" value="1"/>
</dbReference>
<comment type="caution">
    <text evidence="4">The sequence shown here is derived from an EMBL/GenBank/DDBJ whole genome shotgun (WGS) entry which is preliminary data.</text>
</comment>
<dbReference type="PANTHER" id="PTHR30121:SF6">
    <property type="entry name" value="SLR6007 PROTEIN"/>
    <property type="match status" value="1"/>
</dbReference>
<sequence length="855" mass="92773">MNHGTLHGVTQSQEHSKEEVLRDLRPAGVRLSRFLRRRACFAFLVLCGLFCQILWPATLLVLLPLTTGLFVLRRHLCRSERLPMRMPRDWGRPDPADVQASGSVHRARGAFYLGNDLEDDRELWIAREDVLTHMLILGTTGSGKTETLVSLAFNFLAAGSGILYVDPKAAPKLAAQIYTMARLMGRDDDFLVLSYMADKKAQKSMRSLGHMRTPSRQSNTQNPFADGTANQLTQLLFALMPEDSGSNAIFANNAQTLISGLMFVLVELRDKGEIPLSIGIIRKYLMSLPEIDALARRSDLSEKSILALRAGLATVGWDMSLQLHQQPKNFAEQYGYARAYFGRALSLLVDNYGRIFMTTHGEIDAVDVITSRRICVTLIPSMDKDPRELRNLGQICLSSIRNACAVGLGDSVQGRLADVLGALPTDARSPFGVVVDEYAAIETPGFEILLTQGRGLGIAVTVASQDFAGIRRASEHAAEQIVSNCKVKIFMCLEDPRQTFDLIRAIAGDAWVQKSTGWSVADPARSLTYADNLAVSLEKMARVDFRDLQRQVEGQMTIFFKGEMVRARSFYAAPPLSPWQEVRLAYHLKLQQPDRNSLSGFSTSYRLLVCFLDDLARGDWPAAGAQSGDSPGALQGRQPEEAGEAGTAGEAEAAMDDLLESVLRVWEALEQDAGQTAGVPDSPGRTDGADSVHRLVAALLAALAEQAGAPAARKKDTEAALPAAWQGSGLRGEWGGEQEADAGTGQAGGAGGQDLPDRPDRPDTPGMPPDTSGTPATLPTPAWLAEFAAEAEAADQDCYLPGPEDLMDCAACSSGAARTEILREVQAAEKARQAQADRKARQGAAPRDVVRRQDD</sequence>
<keyword evidence="2" id="KW-0472">Membrane</keyword>
<dbReference type="Gene3D" id="3.40.50.300">
    <property type="entry name" value="P-loop containing nucleotide triphosphate hydrolases"/>
    <property type="match status" value="2"/>
</dbReference>
<dbReference type="AlphaFoldDB" id="A0A9D1PVH2"/>
<keyword evidence="2" id="KW-0812">Transmembrane</keyword>
<keyword evidence="2" id="KW-1133">Transmembrane helix</keyword>
<dbReference type="InterPro" id="IPR027417">
    <property type="entry name" value="P-loop_NTPase"/>
</dbReference>
<accession>A0A9D1PVH2</accession>
<evidence type="ECO:0000313" key="4">
    <source>
        <dbReference type="EMBL" id="HIV99639.1"/>
    </source>
</evidence>
<name>A0A9D1PVH2_9BACT</name>
<feature type="region of interest" description="Disordered" evidence="1">
    <location>
        <begin position="622"/>
        <end position="649"/>
    </location>
</feature>
<feature type="region of interest" description="Disordered" evidence="1">
    <location>
        <begin position="830"/>
        <end position="855"/>
    </location>
</feature>
<dbReference type="CDD" id="cd01127">
    <property type="entry name" value="TrwB_TraG_TraD_VirD4"/>
    <property type="match status" value="2"/>
</dbReference>
<organism evidence="4 5">
    <name type="scientific">Candidatus Desulfovibrio intestinipullorum</name>
    <dbReference type="NCBI Taxonomy" id="2838536"/>
    <lineage>
        <taxon>Bacteria</taxon>
        <taxon>Pseudomonadati</taxon>
        <taxon>Thermodesulfobacteriota</taxon>
        <taxon>Desulfovibrionia</taxon>
        <taxon>Desulfovibrionales</taxon>
        <taxon>Desulfovibrionaceae</taxon>
        <taxon>Desulfovibrio</taxon>
    </lineage>
</organism>
<evidence type="ECO:0000256" key="1">
    <source>
        <dbReference type="SAM" id="MobiDB-lite"/>
    </source>
</evidence>
<feature type="domain" description="AAA+ ATPase" evidence="3">
    <location>
        <begin position="130"/>
        <end position="381"/>
    </location>
</feature>
<feature type="transmembrane region" description="Helical" evidence="2">
    <location>
        <begin position="39"/>
        <end position="72"/>
    </location>
</feature>
<protein>
    <submittedName>
        <fullName evidence="4">TraM recognition domain-containing protein</fullName>
    </submittedName>
</protein>
<dbReference type="PANTHER" id="PTHR30121">
    <property type="entry name" value="UNCHARACTERIZED PROTEIN YJGR-RELATED"/>
    <property type="match status" value="1"/>
</dbReference>
<reference evidence="4" key="1">
    <citation type="journal article" date="2021" name="PeerJ">
        <title>Extensive microbial diversity within the chicken gut microbiome revealed by metagenomics and culture.</title>
        <authorList>
            <person name="Gilroy R."/>
            <person name="Ravi A."/>
            <person name="Getino M."/>
            <person name="Pursley I."/>
            <person name="Horton D.L."/>
            <person name="Alikhan N.F."/>
            <person name="Baker D."/>
            <person name="Gharbi K."/>
            <person name="Hall N."/>
            <person name="Watson M."/>
            <person name="Adriaenssens E.M."/>
            <person name="Foster-Nyarko E."/>
            <person name="Jarju S."/>
            <person name="Secka A."/>
            <person name="Antonio M."/>
            <person name="Oren A."/>
            <person name="Chaudhuri R.R."/>
            <person name="La Ragione R."/>
            <person name="Hildebrand F."/>
            <person name="Pallen M.J."/>
        </authorList>
    </citation>
    <scope>NUCLEOTIDE SEQUENCE</scope>
    <source>
        <strain evidence="4">ChiHecec2B26-446</strain>
    </source>
</reference>
<dbReference type="Pfam" id="PF12696">
    <property type="entry name" value="TraG-D_C"/>
    <property type="match status" value="1"/>
</dbReference>